<protein>
    <recommendedName>
        <fullName evidence="3">MAM domain-containing protein</fullName>
    </recommendedName>
</protein>
<keyword evidence="2" id="KW-0472">Membrane</keyword>
<accession>A0A815XSG5</accession>
<reference evidence="5" key="1">
    <citation type="submission" date="2021-02" db="EMBL/GenBank/DDBJ databases">
        <authorList>
            <person name="Nowell W R."/>
        </authorList>
    </citation>
    <scope>NUCLEOTIDE SEQUENCE</scope>
</reference>
<evidence type="ECO:0000313" key="4">
    <source>
        <dbReference type="EMBL" id="CAF1277819.1"/>
    </source>
</evidence>
<comment type="caution">
    <text evidence="5">The sequence shown here is derived from an EMBL/GenBank/DDBJ whole genome shotgun (WGS) entry which is preliminary data.</text>
</comment>
<keyword evidence="2" id="KW-0812">Transmembrane</keyword>
<dbReference type="InterPro" id="IPR000998">
    <property type="entry name" value="MAM_dom"/>
</dbReference>
<evidence type="ECO:0000256" key="1">
    <source>
        <dbReference type="SAM" id="MobiDB-lite"/>
    </source>
</evidence>
<name>A0A815XSG5_9BILA</name>
<feature type="region of interest" description="Disordered" evidence="1">
    <location>
        <begin position="233"/>
        <end position="257"/>
    </location>
</feature>
<dbReference type="Pfam" id="PF00629">
    <property type="entry name" value="MAM"/>
    <property type="match status" value="1"/>
</dbReference>
<feature type="non-terminal residue" evidence="5">
    <location>
        <position position="360"/>
    </location>
</feature>
<keyword evidence="6" id="KW-1185">Reference proteome</keyword>
<proteinExistence type="predicted"/>
<evidence type="ECO:0000259" key="3">
    <source>
        <dbReference type="PROSITE" id="PS50060"/>
    </source>
</evidence>
<feature type="compositionally biased region" description="Polar residues" evidence="1">
    <location>
        <begin position="233"/>
        <end position="251"/>
    </location>
</feature>
<dbReference type="AlphaFoldDB" id="A0A815XSG5"/>
<evidence type="ECO:0000313" key="5">
    <source>
        <dbReference type="EMBL" id="CAF1561453.1"/>
    </source>
</evidence>
<dbReference type="EMBL" id="CAJNOM010000781">
    <property type="protein sequence ID" value="CAF1561453.1"/>
    <property type="molecule type" value="Genomic_DNA"/>
</dbReference>
<dbReference type="SUPFAM" id="SSF49899">
    <property type="entry name" value="Concanavalin A-like lectins/glucanases"/>
    <property type="match status" value="1"/>
</dbReference>
<feature type="transmembrane region" description="Helical" evidence="2">
    <location>
        <begin position="324"/>
        <end position="346"/>
    </location>
</feature>
<gene>
    <name evidence="4" type="ORF">BJG266_LOCUS31028</name>
    <name evidence="5" type="ORF">QVE165_LOCUS47931</name>
</gene>
<dbReference type="Proteomes" id="UP000663832">
    <property type="component" value="Unassembled WGS sequence"/>
</dbReference>
<dbReference type="EMBL" id="CAJNOI010000433">
    <property type="protein sequence ID" value="CAF1277819.1"/>
    <property type="molecule type" value="Genomic_DNA"/>
</dbReference>
<dbReference type="InterPro" id="IPR013320">
    <property type="entry name" value="ConA-like_dom_sf"/>
</dbReference>
<evidence type="ECO:0000256" key="2">
    <source>
        <dbReference type="SAM" id="Phobius"/>
    </source>
</evidence>
<feature type="domain" description="MAM" evidence="3">
    <location>
        <begin position="93"/>
        <end position="179"/>
    </location>
</feature>
<dbReference type="PROSITE" id="PS50060">
    <property type="entry name" value="MAM_2"/>
    <property type="match status" value="1"/>
</dbReference>
<dbReference type="Gene3D" id="2.60.120.200">
    <property type="match status" value="1"/>
</dbReference>
<dbReference type="Proteomes" id="UP000663877">
    <property type="component" value="Unassembled WGS sequence"/>
</dbReference>
<keyword evidence="2" id="KW-1133">Transmembrane helix</keyword>
<dbReference type="OrthoDB" id="10055251at2759"/>
<sequence>MQSKNLLAPSRPLSDVTSILTPTNDGQICAVPYKVANFTWDMYFCNRGYCPTVINSNSTCAIGKFGSLQLTDNTIKSFQIKTKSGGINGVNEQCLIYYYYLSNVTNNTITVIKEETNGKNETIDSVTSTAINGWIKRQVPFFALESNYKIFFDIQRRSGTVNPFAGIDELSIYQGNCSEDTLTTELTSMTTIKDTTFTTSMHLETTTAQSTSIIILTSSAPAMTTDNMSETKSSIESTSNTLPTTVISPSMTTASHTTTKTLPTVDSTQEEIHSSTTSQTTLSTRYENSTITIITIASLPPIETTSITITNTLTNNVNPSKETYIIVLSTVIPTVVILLAIGIVWWKKSSSKSIFTRSSR</sequence>
<evidence type="ECO:0000313" key="6">
    <source>
        <dbReference type="Proteomes" id="UP000663832"/>
    </source>
</evidence>
<organism evidence="5 6">
    <name type="scientific">Adineta steineri</name>
    <dbReference type="NCBI Taxonomy" id="433720"/>
    <lineage>
        <taxon>Eukaryota</taxon>
        <taxon>Metazoa</taxon>
        <taxon>Spiralia</taxon>
        <taxon>Gnathifera</taxon>
        <taxon>Rotifera</taxon>
        <taxon>Eurotatoria</taxon>
        <taxon>Bdelloidea</taxon>
        <taxon>Adinetida</taxon>
        <taxon>Adinetidae</taxon>
        <taxon>Adineta</taxon>
    </lineage>
</organism>
<dbReference type="GO" id="GO:0016020">
    <property type="term" value="C:membrane"/>
    <property type="evidence" value="ECO:0007669"/>
    <property type="project" value="InterPro"/>
</dbReference>